<gene>
    <name evidence="1" type="ORF">DAPPUDRAFT_238645</name>
</gene>
<dbReference type="Proteomes" id="UP000000305">
    <property type="component" value="Unassembled WGS sequence"/>
</dbReference>
<dbReference type="AlphaFoldDB" id="E9G704"/>
<keyword evidence="2" id="KW-1185">Reference proteome</keyword>
<dbReference type="EMBL" id="GL732534">
    <property type="protein sequence ID" value="EFX84374.1"/>
    <property type="molecule type" value="Genomic_DNA"/>
</dbReference>
<dbReference type="HOGENOM" id="CLU_2796535_0_0_1"/>
<dbReference type="KEGG" id="dpx:DAPPUDRAFT_238645"/>
<reference evidence="1 2" key="1">
    <citation type="journal article" date="2011" name="Science">
        <title>The ecoresponsive genome of Daphnia pulex.</title>
        <authorList>
            <person name="Colbourne J.K."/>
            <person name="Pfrender M.E."/>
            <person name="Gilbert D."/>
            <person name="Thomas W.K."/>
            <person name="Tucker A."/>
            <person name="Oakley T.H."/>
            <person name="Tokishita S."/>
            <person name="Aerts A."/>
            <person name="Arnold G.J."/>
            <person name="Basu M.K."/>
            <person name="Bauer D.J."/>
            <person name="Caceres C.E."/>
            <person name="Carmel L."/>
            <person name="Casola C."/>
            <person name="Choi J.H."/>
            <person name="Detter J.C."/>
            <person name="Dong Q."/>
            <person name="Dusheyko S."/>
            <person name="Eads B.D."/>
            <person name="Frohlich T."/>
            <person name="Geiler-Samerotte K.A."/>
            <person name="Gerlach D."/>
            <person name="Hatcher P."/>
            <person name="Jogdeo S."/>
            <person name="Krijgsveld J."/>
            <person name="Kriventseva E.V."/>
            <person name="Kultz D."/>
            <person name="Laforsch C."/>
            <person name="Lindquist E."/>
            <person name="Lopez J."/>
            <person name="Manak J.R."/>
            <person name="Muller J."/>
            <person name="Pangilinan J."/>
            <person name="Patwardhan R.P."/>
            <person name="Pitluck S."/>
            <person name="Pritham E.J."/>
            <person name="Rechtsteiner A."/>
            <person name="Rho M."/>
            <person name="Rogozin I.B."/>
            <person name="Sakarya O."/>
            <person name="Salamov A."/>
            <person name="Schaack S."/>
            <person name="Shapiro H."/>
            <person name="Shiga Y."/>
            <person name="Skalitzky C."/>
            <person name="Smith Z."/>
            <person name="Souvorov A."/>
            <person name="Sung W."/>
            <person name="Tang Z."/>
            <person name="Tsuchiya D."/>
            <person name="Tu H."/>
            <person name="Vos H."/>
            <person name="Wang M."/>
            <person name="Wolf Y.I."/>
            <person name="Yamagata H."/>
            <person name="Yamada T."/>
            <person name="Ye Y."/>
            <person name="Shaw J.R."/>
            <person name="Andrews J."/>
            <person name="Crease T.J."/>
            <person name="Tang H."/>
            <person name="Lucas S.M."/>
            <person name="Robertson H.M."/>
            <person name="Bork P."/>
            <person name="Koonin E.V."/>
            <person name="Zdobnov E.M."/>
            <person name="Grigoriev I.V."/>
            <person name="Lynch M."/>
            <person name="Boore J.L."/>
        </authorList>
    </citation>
    <scope>NUCLEOTIDE SEQUENCE [LARGE SCALE GENOMIC DNA]</scope>
</reference>
<sequence length="68" mass="7529">MSNCLSIKAGPVAVIVSRCQPDKEDQLEPAQNFESVCKPSTFVSIRVDTHDFYAEMSLIRIQAKSGQI</sequence>
<dbReference type="InParanoid" id="E9G704"/>
<evidence type="ECO:0000313" key="1">
    <source>
        <dbReference type="EMBL" id="EFX84374.1"/>
    </source>
</evidence>
<protein>
    <submittedName>
        <fullName evidence="1">Uncharacterized protein</fullName>
    </submittedName>
</protein>
<accession>E9G704</accession>
<evidence type="ECO:0000313" key="2">
    <source>
        <dbReference type="Proteomes" id="UP000000305"/>
    </source>
</evidence>
<proteinExistence type="predicted"/>
<organism evidence="1 2">
    <name type="scientific">Daphnia pulex</name>
    <name type="common">Water flea</name>
    <dbReference type="NCBI Taxonomy" id="6669"/>
    <lineage>
        <taxon>Eukaryota</taxon>
        <taxon>Metazoa</taxon>
        <taxon>Ecdysozoa</taxon>
        <taxon>Arthropoda</taxon>
        <taxon>Crustacea</taxon>
        <taxon>Branchiopoda</taxon>
        <taxon>Diplostraca</taxon>
        <taxon>Cladocera</taxon>
        <taxon>Anomopoda</taxon>
        <taxon>Daphniidae</taxon>
        <taxon>Daphnia</taxon>
    </lineage>
</organism>
<name>E9G704_DAPPU</name>